<evidence type="ECO:0000256" key="1">
    <source>
        <dbReference type="SAM" id="MobiDB-lite"/>
    </source>
</evidence>
<evidence type="ECO:0000256" key="2">
    <source>
        <dbReference type="SAM" id="SignalP"/>
    </source>
</evidence>
<feature type="region of interest" description="Disordered" evidence="1">
    <location>
        <begin position="139"/>
        <end position="185"/>
    </location>
</feature>
<feature type="compositionally biased region" description="Polar residues" evidence="1">
    <location>
        <begin position="139"/>
        <end position="180"/>
    </location>
</feature>
<dbReference type="AlphaFoldDB" id="A0A545T956"/>
<dbReference type="RefSeq" id="WP_142942459.1">
    <property type="nucleotide sequence ID" value="NZ_VIKR01000003.1"/>
</dbReference>
<dbReference type="Proteomes" id="UP000317839">
    <property type="component" value="Unassembled WGS sequence"/>
</dbReference>
<proteinExistence type="predicted"/>
<protein>
    <submittedName>
        <fullName evidence="3">DUF3530 family protein</fullName>
    </submittedName>
</protein>
<gene>
    <name evidence="3" type="ORF">FLL45_12840</name>
</gene>
<reference evidence="3 4" key="1">
    <citation type="submission" date="2019-06" db="EMBL/GenBank/DDBJ databases">
        <title>Draft genome of Aliikangiella marina GYP-15.</title>
        <authorList>
            <person name="Wang G."/>
        </authorList>
    </citation>
    <scope>NUCLEOTIDE SEQUENCE [LARGE SCALE GENOMIC DNA]</scope>
    <source>
        <strain evidence="3 4">GYP-15</strain>
    </source>
</reference>
<evidence type="ECO:0000313" key="3">
    <source>
        <dbReference type="EMBL" id="TQV73751.1"/>
    </source>
</evidence>
<name>A0A545T956_9GAMM</name>
<dbReference type="OrthoDB" id="6193602at2"/>
<comment type="caution">
    <text evidence="3">The sequence shown here is derived from an EMBL/GenBank/DDBJ whole genome shotgun (WGS) entry which is preliminary data.</text>
</comment>
<dbReference type="Pfam" id="PF12048">
    <property type="entry name" value="DUF3530"/>
    <property type="match status" value="1"/>
</dbReference>
<dbReference type="InterPro" id="IPR022529">
    <property type="entry name" value="DUF3530"/>
</dbReference>
<dbReference type="EMBL" id="VIKR01000003">
    <property type="protein sequence ID" value="TQV73751.1"/>
    <property type="molecule type" value="Genomic_DNA"/>
</dbReference>
<feature type="chain" id="PRO_5022072546" evidence="2">
    <location>
        <begin position="22"/>
        <end position="328"/>
    </location>
</feature>
<organism evidence="3 4">
    <name type="scientific">Aliikangiella marina</name>
    <dbReference type="NCBI Taxonomy" id="1712262"/>
    <lineage>
        <taxon>Bacteria</taxon>
        <taxon>Pseudomonadati</taxon>
        <taxon>Pseudomonadota</taxon>
        <taxon>Gammaproteobacteria</taxon>
        <taxon>Oceanospirillales</taxon>
        <taxon>Pleioneaceae</taxon>
        <taxon>Aliikangiella</taxon>
    </lineage>
</organism>
<evidence type="ECO:0000313" key="4">
    <source>
        <dbReference type="Proteomes" id="UP000317839"/>
    </source>
</evidence>
<feature type="signal peptide" evidence="2">
    <location>
        <begin position="1"/>
        <end position="21"/>
    </location>
</feature>
<keyword evidence="4" id="KW-1185">Reference proteome</keyword>
<sequence>MKRLLLNPVLFFLCIGQQIDAAQTSDQTEPTATISQQANLSLEPKFSANLALMEKRNSANESFWLDINEHKTLVLKHWARGKVLRGDLILLHAQSENADHGRLVNPLAQHFSQRGWHVYVPNLPIEDYPKIQEVALEVSTSVTSNDQASQTDPNQTDSNQQPAVDNSNTQDNSDNANQSVLPPKNHYFDTEQSYQTFISQLLNNLTANIQPKSDNLLVVANQNSAFWILESAKTNSSFNQLALIHPQIPHNFDKNLDEYFSGQTLPVFAFFKDVETESEFINAFDRQLWRSRFQRINRGTFSDRGIEEENPQIAKLIIGWVTRIQKEN</sequence>
<accession>A0A545T956</accession>
<keyword evidence="2" id="KW-0732">Signal</keyword>